<dbReference type="InterPro" id="IPR010512">
    <property type="entry name" value="DUF1091"/>
</dbReference>
<dbReference type="PANTHER" id="PTHR21112">
    <property type="entry name" value="CHEMOSENSORY PROTEIN A 29A-RELATED"/>
    <property type="match status" value="1"/>
</dbReference>
<organism evidence="2 3">
    <name type="scientific">Drosophila suzukii</name>
    <name type="common">Spotted-wing drosophila fruit fly</name>
    <dbReference type="NCBI Taxonomy" id="28584"/>
    <lineage>
        <taxon>Eukaryota</taxon>
        <taxon>Metazoa</taxon>
        <taxon>Ecdysozoa</taxon>
        <taxon>Arthropoda</taxon>
        <taxon>Hexapoda</taxon>
        <taxon>Insecta</taxon>
        <taxon>Pterygota</taxon>
        <taxon>Neoptera</taxon>
        <taxon>Endopterygota</taxon>
        <taxon>Diptera</taxon>
        <taxon>Brachycera</taxon>
        <taxon>Muscomorpha</taxon>
        <taxon>Ephydroidea</taxon>
        <taxon>Drosophilidae</taxon>
        <taxon>Drosophila</taxon>
        <taxon>Sophophora</taxon>
    </lineage>
</organism>
<reference evidence="3" key="1">
    <citation type="submission" date="2025-08" db="UniProtKB">
        <authorList>
            <consortium name="RefSeq"/>
        </authorList>
    </citation>
    <scope>IDENTIFICATION</scope>
</reference>
<feature type="chain" id="PRO_5046371338" evidence="1">
    <location>
        <begin position="18"/>
        <end position="182"/>
    </location>
</feature>
<sequence>MLFVLFVCLVVIPEALFLTPKSYEVTLLSLTWAENSWPYDFKNIRLIGREHLVNGTFTILEDLNDENCVFSTEIYHDPARDGNFKLMPFSMPAMGVCTFFNDYGYYFTDSIKKENTDLFINKTDCVFPKGTHFLKNIAISTDNWPPILARGNIRHVASIFKNGVLSGTYNITSSIDDRVLKF</sequence>
<dbReference type="AlphaFoldDB" id="A0AB39ZRA7"/>
<evidence type="ECO:0000313" key="3">
    <source>
        <dbReference type="RefSeq" id="XP_016941467.4"/>
    </source>
</evidence>
<proteinExistence type="predicted"/>
<dbReference type="GeneID" id="108018422"/>
<accession>A0AB39ZRA7</accession>
<protein>
    <submittedName>
        <fullName evidence="3">Uncharacterized protein</fullName>
    </submittedName>
</protein>
<keyword evidence="2" id="KW-1185">Reference proteome</keyword>
<evidence type="ECO:0000256" key="1">
    <source>
        <dbReference type="SAM" id="SignalP"/>
    </source>
</evidence>
<dbReference type="PANTHER" id="PTHR21112:SF0">
    <property type="entry name" value="CHEMOSENSORY PROTEIN A 29A-RELATED"/>
    <property type="match status" value="1"/>
</dbReference>
<dbReference type="RefSeq" id="XP_016941467.4">
    <property type="nucleotide sequence ID" value="XM_017085978.4"/>
</dbReference>
<keyword evidence="1" id="KW-0732">Signal</keyword>
<evidence type="ECO:0000313" key="2">
    <source>
        <dbReference type="Proteomes" id="UP001652628"/>
    </source>
</evidence>
<dbReference type="Proteomes" id="UP001652628">
    <property type="component" value="Chromosome 3"/>
</dbReference>
<dbReference type="Pfam" id="PF06477">
    <property type="entry name" value="DUF1091"/>
    <property type="match status" value="1"/>
</dbReference>
<name>A0AB39ZRA7_DROSZ</name>
<gene>
    <name evidence="3" type="primary">LOC108018422</name>
</gene>
<feature type="signal peptide" evidence="1">
    <location>
        <begin position="1"/>
        <end position="17"/>
    </location>
</feature>